<feature type="transmembrane region" description="Helical" evidence="1">
    <location>
        <begin position="60"/>
        <end position="81"/>
    </location>
</feature>
<dbReference type="Proteomes" id="UP000233440">
    <property type="component" value="Unassembled WGS sequence"/>
</dbReference>
<sequence>MKRPKFLLFLIMILPWFTLPFLGGKAIKRFLPAAIFISIVSKVIDIIAKKRKWWKYYTTIHPLLKGSMPLVLGPFFASALWSLKNTYGKFASYIMSNLLLHVAFATIGMSILKRLRITSLDKMNRVQLVFVLLFRALVLYGFQFMKESIEKRRSNQIPPRN</sequence>
<evidence type="ECO:0000256" key="1">
    <source>
        <dbReference type="SAM" id="Phobius"/>
    </source>
</evidence>
<dbReference type="RefSeq" id="WP_101354677.1">
    <property type="nucleotide sequence ID" value="NZ_PIQO01000009.1"/>
</dbReference>
<name>A0A2N3LJD4_9BACI</name>
<proteinExistence type="predicted"/>
<keyword evidence="1" id="KW-0472">Membrane</keyword>
<comment type="caution">
    <text evidence="2">The sequence shown here is derived from an EMBL/GenBank/DDBJ whole genome shotgun (WGS) entry which is preliminary data.</text>
</comment>
<dbReference type="EMBL" id="PIQO01000009">
    <property type="protein sequence ID" value="PKR84653.1"/>
    <property type="molecule type" value="Genomic_DNA"/>
</dbReference>
<keyword evidence="3" id="KW-1185">Reference proteome</keyword>
<gene>
    <name evidence="2" type="ORF">CWO92_13150</name>
</gene>
<evidence type="ECO:0000313" key="2">
    <source>
        <dbReference type="EMBL" id="PKR84653.1"/>
    </source>
</evidence>
<evidence type="ECO:0000313" key="3">
    <source>
        <dbReference type="Proteomes" id="UP000233440"/>
    </source>
</evidence>
<keyword evidence="1" id="KW-1133">Transmembrane helix</keyword>
<accession>A0A2N3LJD4</accession>
<feature type="transmembrane region" description="Helical" evidence="1">
    <location>
        <begin position="93"/>
        <end position="112"/>
    </location>
</feature>
<dbReference type="OrthoDB" id="1683771at2"/>
<dbReference type="AlphaFoldDB" id="A0A2N3LJD4"/>
<organism evidence="2 3">
    <name type="scientific">Heyndrickxia camelliae</name>
    <dbReference type="NCBI Taxonomy" id="1707093"/>
    <lineage>
        <taxon>Bacteria</taxon>
        <taxon>Bacillati</taxon>
        <taxon>Bacillota</taxon>
        <taxon>Bacilli</taxon>
        <taxon>Bacillales</taxon>
        <taxon>Bacillaceae</taxon>
        <taxon>Heyndrickxia</taxon>
    </lineage>
</organism>
<keyword evidence="1" id="KW-0812">Transmembrane</keyword>
<feature type="transmembrane region" description="Helical" evidence="1">
    <location>
        <begin position="30"/>
        <end position="48"/>
    </location>
</feature>
<feature type="transmembrane region" description="Helical" evidence="1">
    <location>
        <begin position="124"/>
        <end position="142"/>
    </location>
</feature>
<reference evidence="2 3" key="1">
    <citation type="submission" date="2017-11" db="EMBL/GenBank/DDBJ databases">
        <title>Bacillus camelliae sp. nov., isolated from pu'er tea.</title>
        <authorList>
            <person name="Niu L."/>
        </authorList>
    </citation>
    <scope>NUCLEOTIDE SEQUENCE [LARGE SCALE GENOMIC DNA]</scope>
    <source>
        <strain evidence="2 3">7578-1</strain>
    </source>
</reference>
<protein>
    <submittedName>
        <fullName evidence="2">Uncharacterized protein</fullName>
    </submittedName>
</protein>